<dbReference type="Proteomes" id="UP000282818">
    <property type="component" value="Unassembled WGS sequence"/>
</dbReference>
<protein>
    <submittedName>
        <fullName evidence="2">HD domain-containing protein</fullName>
    </submittedName>
</protein>
<dbReference type="RefSeq" id="WP_127693299.1">
    <property type="nucleotide sequence ID" value="NZ_SACQ01000002.1"/>
</dbReference>
<dbReference type="PANTHER" id="PTHR45228:SF1">
    <property type="entry name" value="CYCLIC DI-GMP PHOSPHODIESTERASE TM_0186"/>
    <property type="match status" value="1"/>
</dbReference>
<accession>A0A437QA57</accession>
<feature type="domain" description="HD-GYP" evidence="1">
    <location>
        <begin position="167"/>
        <end position="375"/>
    </location>
</feature>
<dbReference type="PROSITE" id="PS51832">
    <property type="entry name" value="HD_GYP"/>
    <property type="match status" value="1"/>
</dbReference>
<dbReference type="PANTHER" id="PTHR45228">
    <property type="entry name" value="CYCLIC DI-GMP PHOSPHODIESTERASE TM_0186-RELATED"/>
    <property type="match status" value="1"/>
</dbReference>
<organism evidence="2 3">
    <name type="scientific">Neptunomonas marina</name>
    <dbReference type="NCBI Taxonomy" id="1815562"/>
    <lineage>
        <taxon>Bacteria</taxon>
        <taxon>Pseudomonadati</taxon>
        <taxon>Pseudomonadota</taxon>
        <taxon>Gammaproteobacteria</taxon>
        <taxon>Oceanospirillales</taxon>
        <taxon>Oceanospirillaceae</taxon>
        <taxon>Neptunomonas</taxon>
    </lineage>
</organism>
<dbReference type="SUPFAM" id="SSF109604">
    <property type="entry name" value="HD-domain/PDEase-like"/>
    <property type="match status" value="1"/>
</dbReference>
<evidence type="ECO:0000259" key="1">
    <source>
        <dbReference type="PROSITE" id="PS51832"/>
    </source>
</evidence>
<dbReference type="SUPFAM" id="SSF55781">
    <property type="entry name" value="GAF domain-like"/>
    <property type="match status" value="1"/>
</dbReference>
<dbReference type="InterPro" id="IPR037522">
    <property type="entry name" value="HD_GYP_dom"/>
</dbReference>
<proteinExistence type="predicted"/>
<dbReference type="InterPro" id="IPR029016">
    <property type="entry name" value="GAF-like_dom_sf"/>
</dbReference>
<name>A0A437QA57_9GAMM</name>
<dbReference type="GO" id="GO:0008081">
    <property type="term" value="F:phosphoric diester hydrolase activity"/>
    <property type="evidence" value="ECO:0007669"/>
    <property type="project" value="UniProtKB-ARBA"/>
</dbReference>
<dbReference type="Pfam" id="PF13487">
    <property type="entry name" value="HD_5"/>
    <property type="match status" value="1"/>
</dbReference>
<evidence type="ECO:0000313" key="2">
    <source>
        <dbReference type="EMBL" id="RVU31441.1"/>
    </source>
</evidence>
<gene>
    <name evidence="2" type="ORF">EOE65_05505</name>
</gene>
<reference evidence="2 3" key="1">
    <citation type="submission" date="2019-01" db="EMBL/GenBank/DDBJ databases">
        <authorList>
            <person name="Chen W.-M."/>
        </authorList>
    </citation>
    <scope>NUCLEOTIDE SEQUENCE [LARGE SCALE GENOMIC DNA]</scope>
    <source>
        <strain evidence="2 3">HPM-16</strain>
    </source>
</reference>
<dbReference type="Gene3D" id="1.10.3210.10">
    <property type="entry name" value="Hypothetical protein af1432"/>
    <property type="match status" value="1"/>
</dbReference>
<dbReference type="CDD" id="cd00077">
    <property type="entry name" value="HDc"/>
    <property type="match status" value="1"/>
</dbReference>
<sequence>MARLAYQHLPSAFGALSVNHSLNRNLEAVLNVVQGRYRDIVRINFVGYEAQTNTLKAYLTTAGAEEPMSRHEAKMTADNPLYPLMQDPAARLIRELEELPHSDSAQRLLKLGIKSSYAVPIFDQKRFLGLLFFASSIPKRFSSLVIRTQLDVIAKLMEVVLIAENYAVQGVIGTAKTLKDVASLRDNETGQHLERMARYSRVIARKLARDTPLSDEYIEDIFTFAPLHDIGKIAIPDSILLKAGPLTEEEYTTMKEHTVRGLEIIDQALTNLRLEEKNYSQILRHIVHLHHENWDGSGYPCQLVAEAIPLEARIVRVADVYDALTSERPYKAAWSSEDALAFLRQESGIQFDPACVAALEASIEEVLEIAKSFADEADATTGCVIS</sequence>
<dbReference type="Gene3D" id="3.30.450.40">
    <property type="match status" value="1"/>
</dbReference>
<keyword evidence="3" id="KW-1185">Reference proteome</keyword>
<dbReference type="InterPro" id="IPR003607">
    <property type="entry name" value="HD/PDEase_dom"/>
</dbReference>
<dbReference type="AlphaFoldDB" id="A0A437QA57"/>
<evidence type="ECO:0000313" key="3">
    <source>
        <dbReference type="Proteomes" id="UP000282818"/>
    </source>
</evidence>
<dbReference type="EMBL" id="SACQ01000002">
    <property type="protein sequence ID" value="RVU31441.1"/>
    <property type="molecule type" value="Genomic_DNA"/>
</dbReference>
<dbReference type="InterPro" id="IPR052020">
    <property type="entry name" value="Cyclic_di-GMP/3'3'-cGAMP_PDE"/>
</dbReference>
<dbReference type="SMART" id="SM00471">
    <property type="entry name" value="HDc"/>
    <property type="match status" value="1"/>
</dbReference>
<comment type="caution">
    <text evidence="2">The sequence shown here is derived from an EMBL/GenBank/DDBJ whole genome shotgun (WGS) entry which is preliminary data.</text>
</comment>